<keyword evidence="5" id="KW-1185">Reference proteome</keyword>
<dbReference type="RefSeq" id="WP_119902408.1">
    <property type="nucleotide sequence ID" value="NZ_QYZP01000002.1"/>
</dbReference>
<name>A0A3A4F1M2_9MICC</name>
<gene>
    <name evidence="4" type="ORF">D3250_05585</name>
</gene>
<evidence type="ECO:0000313" key="4">
    <source>
        <dbReference type="EMBL" id="RJN31621.1"/>
    </source>
</evidence>
<proteinExistence type="predicted"/>
<dbReference type="PANTHER" id="PTHR34473:SF2">
    <property type="entry name" value="UPF0699 TRANSMEMBRANE PROTEIN YDBT"/>
    <property type="match status" value="1"/>
</dbReference>
<dbReference type="InterPro" id="IPR005182">
    <property type="entry name" value="YdbS-like_PH"/>
</dbReference>
<evidence type="ECO:0000259" key="3">
    <source>
        <dbReference type="Pfam" id="PF03703"/>
    </source>
</evidence>
<feature type="transmembrane region" description="Helical" evidence="2">
    <location>
        <begin position="69"/>
        <end position="94"/>
    </location>
</feature>
<evidence type="ECO:0000256" key="2">
    <source>
        <dbReference type="SAM" id="Phobius"/>
    </source>
</evidence>
<feature type="transmembrane region" description="Helical" evidence="2">
    <location>
        <begin position="24"/>
        <end position="43"/>
    </location>
</feature>
<accession>A0A3A4F1M2</accession>
<dbReference type="InterPro" id="IPR014529">
    <property type="entry name" value="UCP026631"/>
</dbReference>
<keyword evidence="2" id="KW-0812">Transmembrane</keyword>
<dbReference type="Pfam" id="PF03703">
    <property type="entry name" value="bPH_2"/>
    <property type="match status" value="3"/>
</dbReference>
<feature type="transmembrane region" description="Helical" evidence="2">
    <location>
        <begin position="249"/>
        <end position="275"/>
    </location>
</feature>
<dbReference type="PANTHER" id="PTHR34473">
    <property type="entry name" value="UPF0699 TRANSMEMBRANE PROTEIN YDBS"/>
    <property type="match status" value="1"/>
</dbReference>
<dbReference type="Proteomes" id="UP000266615">
    <property type="component" value="Unassembled WGS sequence"/>
</dbReference>
<feature type="domain" description="YdbS-like PH" evidence="3">
    <location>
        <begin position="442"/>
        <end position="499"/>
    </location>
</feature>
<keyword evidence="2" id="KW-0472">Membrane</keyword>
<evidence type="ECO:0000256" key="1">
    <source>
        <dbReference type="SAM" id="MobiDB-lite"/>
    </source>
</evidence>
<reference evidence="4 5" key="1">
    <citation type="submission" date="2018-09" db="EMBL/GenBank/DDBJ databases">
        <title>Nesterenkonia natronophila sp. nov., an alkaliphilic actinobacteriume isolated from a soda lake, and emended description of the genus Nesterenkonia.</title>
        <authorList>
            <person name="Menes R.J."/>
            <person name="Iriarte A."/>
        </authorList>
    </citation>
    <scope>NUCLEOTIDE SEQUENCE [LARGE SCALE GENOMIC DNA]</scope>
    <source>
        <strain evidence="4 5">M8</strain>
    </source>
</reference>
<feature type="region of interest" description="Disordered" evidence="1">
    <location>
        <begin position="177"/>
        <end position="235"/>
    </location>
</feature>
<feature type="transmembrane region" description="Helical" evidence="2">
    <location>
        <begin position="295"/>
        <end position="316"/>
    </location>
</feature>
<comment type="caution">
    <text evidence="4">The sequence shown here is derived from an EMBL/GenBank/DDBJ whole genome shotgun (WGS) entry which is preliminary data.</text>
</comment>
<dbReference type="PIRSF" id="PIRSF026631">
    <property type="entry name" value="UCP026631"/>
    <property type="match status" value="1"/>
</dbReference>
<organism evidence="4 5">
    <name type="scientific">Nesterenkonia natronophila</name>
    <dbReference type="NCBI Taxonomy" id="2174932"/>
    <lineage>
        <taxon>Bacteria</taxon>
        <taxon>Bacillati</taxon>
        <taxon>Actinomycetota</taxon>
        <taxon>Actinomycetes</taxon>
        <taxon>Micrococcales</taxon>
        <taxon>Micrococcaceae</taxon>
        <taxon>Nesterenkonia</taxon>
    </lineage>
</organism>
<dbReference type="OrthoDB" id="3190163at2"/>
<feature type="compositionally biased region" description="Polar residues" evidence="1">
    <location>
        <begin position="194"/>
        <end position="204"/>
    </location>
</feature>
<evidence type="ECO:0000313" key="5">
    <source>
        <dbReference type="Proteomes" id="UP000266615"/>
    </source>
</evidence>
<protein>
    <recommendedName>
        <fullName evidence="3">YdbS-like PH domain-containing protein</fullName>
    </recommendedName>
</protein>
<dbReference type="AlphaFoldDB" id="A0A3A4F1M2"/>
<dbReference type="EMBL" id="QYZP01000002">
    <property type="protein sequence ID" value="RJN31621.1"/>
    <property type="molecule type" value="Genomic_DNA"/>
</dbReference>
<keyword evidence="2" id="KW-1133">Transmembrane helix</keyword>
<feature type="domain" description="YdbS-like PH" evidence="3">
    <location>
        <begin position="91"/>
        <end position="170"/>
    </location>
</feature>
<sequence>MAEEPAKEAWFDETWTKVHPLSPLVRGWVTIVAIPAAFFAYNWEMWSNLWTAWRTGQLVENVQSNPLPYLIGGGLFLALALLIFVGFTLSWWFTRYKITEEHVMVKSGIFVRQHRQARIDRVQAVDLRQPLLARIARLAELRFEVAEGDGTAATLAFLRKREAERLRTEIMDRAAGRLPARGITPEGTPPPDPSNSASLNVGNSDDSEAISNIPRPSATESTELPGPADSPIPAAVPDRQITRVPIWRLIASMICGPGGVIVVFVAGIYVTYLGLTTALVWFSGEQDASMVMEVGLQPAVGIPILLGAVVGFWGQLTGGWNFTATMTQAGLRLKYGLTTTNTQTVPPGRVQGIQIQQGLLWRPFGWYKVIVTVAGYGLDSRTTLLPVGTAGDVMRLTAEMFPDLRVERPEQVFMAGLQGSGANRGFTEVPARAALFDPLVRRRRGFFTTPSALLIRDGWMTRRLTMVPHERIQSTALQQGPLARWRNVATLHIHLPAGPITALAKNQDLEHIRHLFTQETAYAAVARRLTDRNQWMLPEELAEFEKNVAEAVEKLDDAVVSSAP</sequence>
<feature type="domain" description="YdbS-like PH" evidence="3">
    <location>
        <begin position="321"/>
        <end position="393"/>
    </location>
</feature>